<reference evidence="2 3" key="1">
    <citation type="journal article" date="2020" name="Microbiome">
        <title>Single-cell genomics of uncultured bacteria reveals dietary fiber responders in the mouse gut microbiota.</title>
        <authorList>
            <person name="Chijiiwa R."/>
            <person name="Hosokawa M."/>
            <person name="Kogawa M."/>
            <person name="Nishikawa Y."/>
            <person name="Ide K."/>
            <person name="Sakanashi C."/>
            <person name="Takahashi K."/>
            <person name="Takeyama H."/>
        </authorList>
    </citation>
    <scope>NUCLEOTIDE SEQUENCE [LARGE SCALE GENOMIC DNA]</scope>
    <source>
        <strain evidence="2">IMSAGC_001</strain>
    </source>
</reference>
<gene>
    <name evidence="2" type="ORF">IMSAGC001_01090</name>
</gene>
<evidence type="ECO:0000313" key="2">
    <source>
        <dbReference type="EMBL" id="GFH85686.1"/>
    </source>
</evidence>
<feature type="signal peptide" evidence="1">
    <location>
        <begin position="1"/>
        <end position="25"/>
    </location>
</feature>
<dbReference type="EMBL" id="BLLS01000017">
    <property type="protein sequence ID" value="GFH85686.1"/>
    <property type="molecule type" value="Genomic_DNA"/>
</dbReference>
<feature type="chain" id="PRO_5029826377" description="Fimbrillin family protein" evidence="1">
    <location>
        <begin position="26"/>
        <end position="41"/>
    </location>
</feature>
<name>A0A7J0A0J1_9BACE</name>
<comment type="caution">
    <text evidence="2">The sequence shown here is derived from an EMBL/GenBank/DDBJ whole genome shotgun (WGS) entry which is preliminary data.</text>
</comment>
<dbReference type="GeneID" id="93047742"/>
<dbReference type="RefSeq" id="WP_257466381.1">
    <property type="nucleotide sequence ID" value="NZ_BLLS01000017.1"/>
</dbReference>
<sequence length="41" mass="4667">MKNKFRFLHKKSTSMTLMVLFALFAACEKGDDADETKVSNL</sequence>
<evidence type="ECO:0008006" key="4">
    <source>
        <dbReference type="Google" id="ProtNLM"/>
    </source>
</evidence>
<proteinExistence type="predicted"/>
<keyword evidence="1" id="KW-0732">Signal</keyword>
<dbReference type="PROSITE" id="PS51257">
    <property type="entry name" value="PROKAR_LIPOPROTEIN"/>
    <property type="match status" value="1"/>
</dbReference>
<dbReference type="AlphaFoldDB" id="A0A7J0A0J1"/>
<evidence type="ECO:0000313" key="3">
    <source>
        <dbReference type="Proteomes" id="UP000491181"/>
    </source>
</evidence>
<protein>
    <recommendedName>
        <fullName evidence="4">Fimbrillin family protein</fullName>
    </recommendedName>
</protein>
<organism evidence="2 3">
    <name type="scientific">Bacteroides acidifaciens</name>
    <dbReference type="NCBI Taxonomy" id="85831"/>
    <lineage>
        <taxon>Bacteria</taxon>
        <taxon>Pseudomonadati</taxon>
        <taxon>Bacteroidota</taxon>
        <taxon>Bacteroidia</taxon>
        <taxon>Bacteroidales</taxon>
        <taxon>Bacteroidaceae</taxon>
        <taxon>Bacteroides</taxon>
    </lineage>
</organism>
<accession>A0A7J0A0J1</accession>
<dbReference type="Proteomes" id="UP000491181">
    <property type="component" value="Unassembled WGS sequence"/>
</dbReference>
<evidence type="ECO:0000256" key="1">
    <source>
        <dbReference type="SAM" id="SignalP"/>
    </source>
</evidence>